<feature type="transmembrane region" description="Helical" evidence="1">
    <location>
        <begin position="179"/>
        <end position="198"/>
    </location>
</feature>
<keyword evidence="1" id="KW-0812">Transmembrane</keyword>
<keyword evidence="4" id="KW-1185">Reference proteome</keyword>
<proteinExistence type="predicted"/>
<dbReference type="Proteomes" id="UP000388235">
    <property type="component" value="Chromosome"/>
</dbReference>
<reference evidence="3 4" key="1">
    <citation type="submission" date="2019-11" db="EMBL/GenBank/DDBJ databases">
        <authorList>
            <person name="Khan S.A."/>
            <person name="Jeon C.O."/>
            <person name="Chun B.H."/>
        </authorList>
    </citation>
    <scope>NUCLEOTIDE SEQUENCE [LARGE SCALE GENOMIC DNA]</scope>
    <source>
        <strain evidence="3 4">IMCC 1097</strain>
    </source>
</reference>
<dbReference type="Pfam" id="PF18075">
    <property type="entry name" value="FtsX_ECD"/>
    <property type="match status" value="1"/>
</dbReference>
<keyword evidence="1" id="KW-1133">Transmembrane helix</keyword>
<dbReference type="InterPro" id="IPR040690">
    <property type="entry name" value="FtsX_ECD"/>
</dbReference>
<dbReference type="KEGG" id="llp:GH975_01065"/>
<evidence type="ECO:0000313" key="3">
    <source>
        <dbReference type="EMBL" id="QGG79223.1"/>
    </source>
</evidence>
<dbReference type="GO" id="GO:0051301">
    <property type="term" value="P:cell division"/>
    <property type="evidence" value="ECO:0007669"/>
    <property type="project" value="InterPro"/>
</dbReference>
<dbReference type="GO" id="GO:0032153">
    <property type="term" value="C:cell division site"/>
    <property type="evidence" value="ECO:0007669"/>
    <property type="project" value="TreeGrafter"/>
</dbReference>
<protein>
    <recommendedName>
        <fullName evidence="2">FtsX extracellular domain-containing protein</fullName>
    </recommendedName>
</protein>
<accession>A0A5Q2Q867</accession>
<evidence type="ECO:0000313" key="4">
    <source>
        <dbReference type="Proteomes" id="UP000388235"/>
    </source>
</evidence>
<dbReference type="EMBL" id="CP045871">
    <property type="protein sequence ID" value="QGG79223.1"/>
    <property type="molecule type" value="Genomic_DNA"/>
</dbReference>
<dbReference type="PANTHER" id="PTHR47755">
    <property type="entry name" value="CELL DIVISION PROTEIN FTSX"/>
    <property type="match status" value="1"/>
</dbReference>
<dbReference type="OrthoDB" id="9813411at2"/>
<evidence type="ECO:0000259" key="2">
    <source>
        <dbReference type="Pfam" id="PF18075"/>
    </source>
</evidence>
<keyword evidence="1" id="KW-0472">Membrane</keyword>
<dbReference type="RefSeq" id="WP_153712727.1">
    <property type="nucleotide sequence ID" value="NZ_CP045871.1"/>
</dbReference>
<evidence type="ECO:0000256" key="1">
    <source>
        <dbReference type="SAM" id="Phobius"/>
    </source>
</evidence>
<feature type="transmembrane region" description="Helical" evidence="1">
    <location>
        <begin position="278"/>
        <end position="297"/>
    </location>
</feature>
<feature type="transmembrane region" description="Helical" evidence="1">
    <location>
        <begin position="227"/>
        <end position="250"/>
    </location>
</feature>
<organism evidence="3 4">
    <name type="scientific">Litorivicinus lipolyticus</name>
    <dbReference type="NCBI Taxonomy" id="418701"/>
    <lineage>
        <taxon>Bacteria</taxon>
        <taxon>Pseudomonadati</taxon>
        <taxon>Pseudomonadota</taxon>
        <taxon>Gammaproteobacteria</taxon>
        <taxon>Oceanospirillales</taxon>
        <taxon>Litorivicinaceae</taxon>
        <taxon>Litorivicinus</taxon>
    </lineage>
</organism>
<sequence length="305" mass="32143">MSISIHGGYHAHWEAMQDAIRRLRNDPIRHSVGVLVMAIMLALPGVSWVALRGLDLLIPAEALTPGVSVFIQKDADEAGLDALADRLNLEAGVFLVELVSADRGLQALSELAGLTELSGAFEQNPLPNVLRVLLDPDAPVERARGLALQLESDPLVEFVRIDQGISVEMRNALVLGQRLVMVLAVMVVSAIVLVVTGATRIEVTRARAEIALVDLVGGTMRYARRPFIYMGLLQGAAGGLLAAGFVWLGAELVGAPLSRLVVLYGDTGSAIGADAGDLLLPLLVGTLLGGLGARLAARTQSIAFS</sequence>
<dbReference type="Gene3D" id="3.30.70.3040">
    <property type="match status" value="1"/>
</dbReference>
<name>A0A5Q2Q867_9GAMM</name>
<gene>
    <name evidence="3" type="ORF">GH975_01065</name>
</gene>
<feature type="domain" description="FtsX extracellular" evidence="2">
    <location>
        <begin position="67"/>
        <end position="157"/>
    </location>
</feature>
<dbReference type="PANTHER" id="PTHR47755:SF1">
    <property type="entry name" value="CELL DIVISION PROTEIN FTSX"/>
    <property type="match status" value="1"/>
</dbReference>
<feature type="transmembrane region" description="Helical" evidence="1">
    <location>
        <begin position="31"/>
        <end position="51"/>
    </location>
</feature>
<dbReference type="InterPro" id="IPR004513">
    <property type="entry name" value="FtsX"/>
</dbReference>
<dbReference type="AlphaFoldDB" id="A0A5Q2Q867"/>
<dbReference type="GO" id="GO:0016020">
    <property type="term" value="C:membrane"/>
    <property type="evidence" value="ECO:0007669"/>
    <property type="project" value="InterPro"/>
</dbReference>